<gene>
    <name evidence="7" type="ORF">AB1471_12540</name>
</gene>
<evidence type="ECO:0000256" key="3">
    <source>
        <dbReference type="ARBA" id="ARBA00022692"/>
    </source>
</evidence>
<feature type="transmembrane region" description="Helical" evidence="6">
    <location>
        <begin position="297"/>
        <end position="319"/>
    </location>
</feature>
<dbReference type="InterPro" id="IPR001991">
    <property type="entry name" value="Na-dicarboxylate_symporter"/>
</dbReference>
<sequence>MKLIGKLVLGIIAGILIGLLNIDPVTQLFVTIKGLFGQFIGFVIPFLILFFIVSGISKLGDKSGKMVGVTVGTAYLSSLLAGLFAFAMAITFIPLLSNEGTSVAGGQEGIEPFFHFEIDPVMGVLTALVAAFLFGIGIAKTKSLTLMRFSDEGKNIIDMVLSKVIVPFLPIYIASIFVELAAKGEVFNILKVFGMVLLIGVVSQSLWLIIQFSVAGALTKQNPFVLLKSMLPAYFTAIGTMSSAATIPVTLEQVKKNNVKEEVADFVVPLCATIHLSGSVITIVVNTIAIMNFLPDFALPTFGNMLPFIAMLSVIMVAAPGVPGGAVMAAVGILTSMLGFTELAVGLIIALHMTQDGFGTAANITGDGAISTIVNKFSEGDSGVKGNEIPVATNDREAV</sequence>
<feature type="transmembrane region" description="Helical" evidence="6">
    <location>
        <begin position="7"/>
        <end position="29"/>
    </location>
</feature>
<feature type="transmembrane region" description="Helical" evidence="6">
    <location>
        <begin position="121"/>
        <end position="139"/>
    </location>
</feature>
<feature type="transmembrane region" description="Helical" evidence="6">
    <location>
        <begin position="35"/>
        <end position="56"/>
    </location>
</feature>
<dbReference type="InterPro" id="IPR036458">
    <property type="entry name" value="Na:dicarbo_symporter_sf"/>
</dbReference>
<feature type="transmembrane region" description="Helical" evidence="6">
    <location>
        <begin position="160"/>
        <end position="182"/>
    </location>
</feature>
<comment type="caution">
    <text evidence="7">The sequence shown here is derived from an EMBL/GenBank/DDBJ whole genome shotgun (WGS) entry which is preliminary data.</text>
</comment>
<feature type="transmembrane region" description="Helical" evidence="6">
    <location>
        <begin position="231"/>
        <end position="251"/>
    </location>
</feature>
<keyword evidence="3 6" id="KW-0812">Transmembrane</keyword>
<keyword evidence="2" id="KW-0813">Transport</keyword>
<keyword evidence="5 6" id="KW-0472">Membrane</keyword>
<dbReference type="SUPFAM" id="SSF118215">
    <property type="entry name" value="Proton glutamate symport protein"/>
    <property type="match status" value="1"/>
</dbReference>
<dbReference type="PANTHER" id="PTHR42865:SF8">
    <property type="entry name" value="SERINE_THREONINE TRANSPORTER SSTT"/>
    <property type="match status" value="1"/>
</dbReference>
<keyword evidence="4 6" id="KW-1133">Transmembrane helix</keyword>
<feature type="transmembrane region" description="Helical" evidence="6">
    <location>
        <begin position="263"/>
        <end position="285"/>
    </location>
</feature>
<dbReference type="Pfam" id="PF00375">
    <property type="entry name" value="SDF"/>
    <property type="match status" value="1"/>
</dbReference>
<dbReference type="PRINTS" id="PR00173">
    <property type="entry name" value="EDTRNSPORT"/>
</dbReference>
<proteinExistence type="predicted"/>
<dbReference type="PANTHER" id="PTHR42865">
    <property type="entry name" value="PROTON/GLUTAMATE-ASPARTATE SYMPORTER"/>
    <property type="match status" value="1"/>
</dbReference>
<feature type="transmembrane region" description="Helical" evidence="6">
    <location>
        <begin position="68"/>
        <end position="93"/>
    </location>
</feature>
<comment type="subcellular location">
    <subcellularLocation>
        <location evidence="1">Membrane</location>
        <topology evidence="1">Multi-pass membrane protein</topology>
    </subcellularLocation>
</comment>
<reference evidence="7 8" key="1">
    <citation type="journal article" date="1979" name="Int. J. Syst. Evol. Microbiol.">
        <title>Bacillus globisporus subsp. marinus subsp. nov.</title>
        <authorList>
            <person name="Liu H."/>
        </authorList>
    </citation>
    <scope>NUCLEOTIDE SEQUENCE [LARGE SCALE GENOMIC DNA]</scope>
    <source>
        <strain evidence="7 8">DSM 1297</strain>
    </source>
</reference>
<name>A0ABV3Q5P0_9BACL</name>
<organism evidence="7 8">
    <name type="scientific">Jeotgalibacillus marinus</name>
    <dbReference type="NCBI Taxonomy" id="86667"/>
    <lineage>
        <taxon>Bacteria</taxon>
        <taxon>Bacillati</taxon>
        <taxon>Bacillota</taxon>
        <taxon>Bacilli</taxon>
        <taxon>Bacillales</taxon>
        <taxon>Caryophanaceae</taxon>
        <taxon>Jeotgalibacillus</taxon>
    </lineage>
</organism>
<evidence type="ECO:0000256" key="5">
    <source>
        <dbReference type="ARBA" id="ARBA00023136"/>
    </source>
</evidence>
<evidence type="ECO:0000256" key="1">
    <source>
        <dbReference type="ARBA" id="ARBA00004141"/>
    </source>
</evidence>
<dbReference type="EMBL" id="JBFMIA010000012">
    <property type="protein sequence ID" value="MEW9502617.1"/>
    <property type="molecule type" value="Genomic_DNA"/>
</dbReference>
<dbReference type="RefSeq" id="WP_367780108.1">
    <property type="nucleotide sequence ID" value="NZ_JBFMIA010000012.1"/>
</dbReference>
<dbReference type="Gene3D" id="1.10.3860.10">
    <property type="entry name" value="Sodium:dicarboxylate symporter"/>
    <property type="match status" value="1"/>
</dbReference>
<evidence type="ECO:0000256" key="4">
    <source>
        <dbReference type="ARBA" id="ARBA00022989"/>
    </source>
</evidence>
<keyword evidence="8" id="KW-1185">Reference proteome</keyword>
<evidence type="ECO:0000256" key="6">
    <source>
        <dbReference type="SAM" id="Phobius"/>
    </source>
</evidence>
<evidence type="ECO:0000313" key="7">
    <source>
        <dbReference type="EMBL" id="MEW9502617.1"/>
    </source>
</evidence>
<evidence type="ECO:0000256" key="2">
    <source>
        <dbReference type="ARBA" id="ARBA00022448"/>
    </source>
</evidence>
<evidence type="ECO:0000313" key="8">
    <source>
        <dbReference type="Proteomes" id="UP001556040"/>
    </source>
</evidence>
<protein>
    <submittedName>
        <fullName evidence="7">Dicarboxylate/amino acid:cation symporter</fullName>
    </submittedName>
</protein>
<feature type="transmembrane region" description="Helical" evidence="6">
    <location>
        <begin position="325"/>
        <end position="351"/>
    </location>
</feature>
<feature type="transmembrane region" description="Helical" evidence="6">
    <location>
        <begin position="188"/>
        <end position="210"/>
    </location>
</feature>
<dbReference type="Proteomes" id="UP001556040">
    <property type="component" value="Unassembled WGS sequence"/>
</dbReference>
<accession>A0ABV3Q5P0</accession>